<evidence type="ECO:0000313" key="1">
    <source>
        <dbReference type="EMBL" id="KAF0713577.1"/>
    </source>
</evidence>
<comment type="caution">
    <text evidence="1">The sequence shown here is derived from an EMBL/GenBank/DDBJ whole genome shotgun (WGS) entry which is preliminary data.</text>
</comment>
<gene>
    <name evidence="1" type="ORF">FWK35_00028929</name>
</gene>
<feature type="non-terminal residue" evidence="1">
    <location>
        <position position="1"/>
    </location>
</feature>
<dbReference type="OrthoDB" id="7546895at2759"/>
<reference evidence="1 2" key="1">
    <citation type="submission" date="2019-08" db="EMBL/GenBank/DDBJ databases">
        <title>Whole genome of Aphis craccivora.</title>
        <authorList>
            <person name="Voronova N.V."/>
            <person name="Shulinski R.S."/>
            <person name="Bandarenka Y.V."/>
            <person name="Zhorov D.G."/>
            <person name="Warner D."/>
        </authorList>
    </citation>
    <scope>NUCLEOTIDE SEQUENCE [LARGE SCALE GENOMIC DNA]</scope>
    <source>
        <strain evidence="1">180601</strain>
        <tissue evidence="1">Whole Body</tissue>
    </source>
</reference>
<protein>
    <submittedName>
        <fullName evidence="1">Uncharacterized protein</fullName>
    </submittedName>
</protein>
<accession>A0A6G0W0H6</accession>
<dbReference type="EMBL" id="VUJU01010627">
    <property type="protein sequence ID" value="KAF0713577.1"/>
    <property type="molecule type" value="Genomic_DNA"/>
</dbReference>
<evidence type="ECO:0000313" key="2">
    <source>
        <dbReference type="Proteomes" id="UP000478052"/>
    </source>
</evidence>
<organism evidence="1 2">
    <name type="scientific">Aphis craccivora</name>
    <name type="common">Cowpea aphid</name>
    <dbReference type="NCBI Taxonomy" id="307492"/>
    <lineage>
        <taxon>Eukaryota</taxon>
        <taxon>Metazoa</taxon>
        <taxon>Ecdysozoa</taxon>
        <taxon>Arthropoda</taxon>
        <taxon>Hexapoda</taxon>
        <taxon>Insecta</taxon>
        <taxon>Pterygota</taxon>
        <taxon>Neoptera</taxon>
        <taxon>Paraneoptera</taxon>
        <taxon>Hemiptera</taxon>
        <taxon>Sternorrhyncha</taxon>
        <taxon>Aphidomorpha</taxon>
        <taxon>Aphidoidea</taxon>
        <taxon>Aphididae</taxon>
        <taxon>Aphidini</taxon>
        <taxon>Aphis</taxon>
        <taxon>Aphis</taxon>
    </lineage>
</organism>
<dbReference type="Proteomes" id="UP000478052">
    <property type="component" value="Unassembled WGS sequence"/>
</dbReference>
<proteinExistence type="predicted"/>
<dbReference type="AlphaFoldDB" id="A0A6G0W0H6"/>
<sequence>SSLGETNYSEHITKGILMPLQFQFKSYFEHNDNLHSTLTEYERLMSTSDDTVLAHFVQGALWKDKIAPHTALLSVDMKQFGNDLCLQTLIHELNKLEVDGIFISTKEGLKKVHFILGLLVGDNLEKKSVTQKASEENVLLLCNSENYTEDISKNDFKLTGIYKEPIFNQLISFHATTNFRIDLMHDIFEGICHYNLCHIIKYYTETVQNFSLDTLNLRKQNFNYGCIEIGNISPSVKINNIKQFHLKMTTREMMKFVHFFSLMIGDLIPDDDPVWMFEVKHKDLKTYARNISSRKNITLSLAKKYQYSFAFNILNNNNNKNVGINEIHKITIHQIKIDAYCSNLRAYKVNTNKIILLKTVLYPEDYFFYIMDLWLLEDSNNSEHEIFTEIGGPTSTLTNHEKSSTHNDEFIDVKVLKYMKYRHIEKLLAIKFEKYVNEYQQKQLGSLDSSFLETKSIPLTSTQRFVSSNSSTKNLSENCIDLTQILTRRTQGPLIVDYYFKQKHLNESCHIYFLRDVTCKAPKGKLYLKYFNTMTKLQGVGLKSSKTHEHNKKIVCRSEEIEPESEDMCANLQDSDLSWVEVELIWKKTTNFRLQYIRKNNIAAIFKKWIQFTQPMGYKLVEIDFCHIYSNFKNLSAKFETKSSLILKIFDERIKDNASKILLNQLKESSNLCESKF</sequence>
<keyword evidence="2" id="KW-1185">Reference proteome</keyword>
<name>A0A6G0W0H6_APHCR</name>